<proteinExistence type="predicted"/>
<comment type="caution">
    <text evidence="1">The sequence shown here is derived from an EMBL/GenBank/DDBJ whole genome shotgun (WGS) entry which is preliminary data.</text>
</comment>
<dbReference type="Proteomes" id="UP000805193">
    <property type="component" value="Unassembled WGS sequence"/>
</dbReference>
<dbReference type="EMBL" id="JABSTQ010010324">
    <property type="protein sequence ID" value="KAG0421743.1"/>
    <property type="molecule type" value="Genomic_DNA"/>
</dbReference>
<organism evidence="1 2">
    <name type="scientific">Ixodes persulcatus</name>
    <name type="common">Taiga tick</name>
    <dbReference type="NCBI Taxonomy" id="34615"/>
    <lineage>
        <taxon>Eukaryota</taxon>
        <taxon>Metazoa</taxon>
        <taxon>Ecdysozoa</taxon>
        <taxon>Arthropoda</taxon>
        <taxon>Chelicerata</taxon>
        <taxon>Arachnida</taxon>
        <taxon>Acari</taxon>
        <taxon>Parasitiformes</taxon>
        <taxon>Ixodida</taxon>
        <taxon>Ixodoidea</taxon>
        <taxon>Ixodidae</taxon>
        <taxon>Ixodinae</taxon>
        <taxon>Ixodes</taxon>
    </lineage>
</organism>
<evidence type="ECO:0000313" key="2">
    <source>
        <dbReference type="Proteomes" id="UP000805193"/>
    </source>
</evidence>
<sequence>MTAVNRIIQAYRDEGGRLQDAARPGRYRCTSEEVDQLIVAAVVADPFQSAQELRDALDLDVSLATIRRRLREAGLHGCVAAQKPYLTDRQRRQRLDFARAHEDWTISEWGEVIFTDESTFSSRWDQRRRVWRPYNTRFLWRHYKFIL</sequence>
<gene>
    <name evidence="1" type="ORF">HPB47_002403</name>
</gene>
<protein>
    <submittedName>
        <fullName evidence="1">Uncharacterized protein</fullName>
    </submittedName>
</protein>
<name>A0AC60PN08_IXOPE</name>
<reference evidence="1 2" key="1">
    <citation type="journal article" date="2020" name="Cell">
        <title>Large-Scale Comparative Analyses of Tick Genomes Elucidate Their Genetic Diversity and Vector Capacities.</title>
        <authorList>
            <consortium name="Tick Genome and Microbiome Consortium (TIGMIC)"/>
            <person name="Jia N."/>
            <person name="Wang J."/>
            <person name="Shi W."/>
            <person name="Du L."/>
            <person name="Sun Y."/>
            <person name="Zhan W."/>
            <person name="Jiang J.F."/>
            <person name="Wang Q."/>
            <person name="Zhang B."/>
            <person name="Ji P."/>
            <person name="Bell-Sakyi L."/>
            <person name="Cui X.M."/>
            <person name="Yuan T.T."/>
            <person name="Jiang B.G."/>
            <person name="Yang W.F."/>
            <person name="Lam T.T."/>
            <person name="Chang Q.C."/>
            <person name="Ding S.J."/>
            <person name="Wang X.J."/>
            <person name="Zhu J.G."/>
            <person name="Ruan X.D."/>
            <person name="Zhao L."/>
            <person name="Wei J.T."/>
            <person name="Ye R.Z."/>
            <person name="Que T.C."/>
            <person name="Du C.H."/>
            <person name="Zhou Y.H."/>
            <person name="Cheng J.X."/>
            <person name="Dai P.F."/>
            <person name="Guo W.B."/>
            <person name="Han X.H."/>
            <person name="Huang E.J."/>
            <person name="Li L.F."/>
            <person name="Wei W."/>
            <person name="Gao Y.C."/>
            <person name="Liu J.Z."/>
            <person name="Shao H.Z."/>
            <person name="Wang X."/>
            <person name="Wang C.C."/>
            <person name="Yang T.C."/>
            <person name="Huo Q.B."/>
            <person name="Li W."/>
            <person name="Chen H.Y."/>
            <person name="Chen S.E."/>
            <person name="Zhou L.G."/>
            <person name="Ni X.B."/>
            <person name="Tian J.H."/>
            <person name="Sheng Y."/>
            <person name="Liu T."/>
            <person name="Pan Y.S."/>
            <person name="Xia L.Y."/>
            <person name="Li J."/>
            <person name="Zhao F."/>
            <person name="Cao W.C."/>
        </authorList>
    </citation>
    <scope>NUCLEOTIDE SEQUENCE [LARGE SCALE GENOMIC DNA]</scope>
    <source>
        <strain evidence="1">Iper-2018</strain>
    </source>
</reference>
<evidence type="ECO:0000313" key="1">
    <source>
        <dbReference type="EMBL" id="KAG0421743.1"/>
    </source>
</evidence>
<accession>A0AC60PN08</accession>
<keyword evidence="2" id="KW-1185">Reference proteome</keyword>